<dbReference type="GO" id="GO:0009103">
    <property type="term" value="P:lipopolysaccharide biosynthetic process"/>
    <property type="evidence" value="ECO:0007669"/>
    <property type="project" value="TreeGrafter"/>
</dbReference>
<feature type="domain" description="SGNH" evidence="3">
    <location>
        <begin position="440"/>
        <end position="648"/>
    </location>
</feature>
<reference evidence="4 5" key="1">
    <citation type="submission" date="2018-06" db="EMBL/GenBank/DDBJ databases">
        <authorList>
            <consortium name="Pathogen Informatics"/>
            <person name="Doyle S."/>
        </authorList>
    </citation>
    <scope>NUCLEOTIDE SEQUENCE [LARGE SCALE GENOMIC DNA]</scope>
    <source>
        <strain evidence="4 5">NCTC13316</strain>
    </source>
</reference>
<evidence type="ECO:0000256" key="1">
    <source>
        <dbReference type="SAM" id="Phobius"/>
    </source>
</evidence>
<keyword evidence="4" id="KW-0808">Transferase</keyword>
<accession>A0A378JQ31</accession>
<feature type="transmembrane region" description="Helical" evidence="1">
    <location>
        <begin position="195"/>
        <end position="214"/>
    </location>
</feature>
<keyword evidence="1" id="KW-0472">Membrane</keyword>
<dbReference type="EMBL" id="UGOD01000001">
    <property type="protein sequence ID" value="STX50232.1"/>
    <property type="molecule type" value="Genomic_DNA"/>
</dbReference>
<evidence type="ECO:0000259" key="2">
    <source>
        <dbReference type="Pfam" id="PF01757"/>
    </source>
</evidence>
<feature type="transmembrane region" description="Helical" evidence="1">
    <location>
        <begin position="34"/>
        <end position="54"/>
    </location>
</feature>
<dbReference type="GO" id="GO:0016747">
    <property type="term" value="F:acyltransferase activity, transferring groups other than amino-acyl groups"/>
    <property type="evidence" value="ECO:0007669"/>
    <property type="project" value="InterPro"/>
</dbReference>
<feature type="transmembrane region" description="Helical" evidence="1">
    <location>
        <begin position="360"/>
        <end position="379"/>
    </location>
</feature>
<feature type="transmembrane region" description="Helical" evidence="1">
    <location>
        <begin position="75"/>
        <end position="94"/>
    </location>
</feature>
<evidence type="ECO:0000313" key="5">
    <source>
        <dbReference type="Proteomes" id="UP000254794"/>
    </source>
</evidence>
<sequence>MQTFKYRPDIDGLRAIAVLAVVGFHAFPHLFKGGFIGVDIFFVISGFLISQIILNQLSQESFSFKEFYIRRIKRIFPALIFVLIIIYAFSWFYLLNDEFKQLGKHIAAGSIFISNFILSHEVGYFNNAANTKPLLHLWSLGIEEQFYIAWPFLLWFAWKKKFNLLILCSLLLGISFALNIFNIKHHGEQVFYSPLTRIWELLVGSAWAYVVIYFNKIPPIANLLLNQVLLTSKFKKLKDIQSILGFTLLLGSLFFLNDRIIFPGWWALVPTLGALLIIAAGPQAWVNQTILSHRILIWFGLISFPLYLWHWPLLSLAHIIVEVKLSEGLRIGLVFLSILLAWLTYIIIEKPLRFHKSNKIALGLLSFLFLIGVIGYSTYINNGFKFRLTDRTEFLDFFDNTPPQLQYITYHDIFKKYRTECDFYNIPNSSNQTNFKKSIDPNCYNPKTNKSIFIWGDSHAQQLYYGLSSILPKDISILQVASSACLPRLVSKVNSNNYCDYSNQFALEVIKRERPHTVIIAQIQGHEVNDDIPLFSAKLKELGVSQVLILGPVPQWKPYLYKVIAKKFWFNTPKRISANLDKNALRTDKIMKQRYANNQDIQYISLIDFFCTAKGCLTYLGKDKKAGLVTFDYGHLNPSASIFLAKKLLAPIIISQINSTQPIYAKQQ</sequence>
<feature type="transmembrane region" description="Helical" evidence="1">
    <location>
        <begin position="264"/>
        <end position="285"/>
    </location>
</feature>
<evidence type="ECO:0000313" key="4">
    <source>
        <dbReference type="EMBL" id="STX50232.1"/>
    </source>
</evidence>
<dbReference type="Proteomes" id="UP000254794">
    <property type="component" value="Unassembled WGS sequence"/>
</dbReference>
<feature type="transmembrane region" description="Helical" evidence="1">
    <location>
        <begin position="240"/>
        <end position="257"/>
    </location>
</feature>
<protein>
    <submittedName>
        <fullName evidence="4">O-antigen acetylase</fullName>
        <ecNumber evidence="4">2.3.1.-</ecNumber>
    </submittedName>
</protein>
<keyword evidence="5" id="KW-1185">Reference proteome</keyword>
<keyword evidence="4" id="KW-0012">Acyltransferase</keyword>
<dbReference type="EC" id="2.3.1.-" evidence="4"/>
<feature type="transmembrane region" description="Helical" evidence="1">
    <location>
        <begin position="164"/>
        <end position="183"/>
    </location>
</feature>
<keyword evidence="1" id="KW-1133">Transmembrane helix</keyword>
<dbReference type="Pfam" id="PF01757">
    <property type="entry name" value="Acyl_transf_3"/>
    <property type="match status" value="1"/>
</dbReference>
<feature type="domain" description="Acyltransferase 3" evidence="2">
    <location>
        <begin position="9"/>
        <end position="345"/>
    </location>
</feature>
<dbReference type="GO" id="GO:0016020">
    <property type="term" value="C:membrane"/>
    <property type="evidence" value="ECO:0007669"/>
    <property type="project" value="TreeGrafter"/>
</dbReference>
<dbReference type="InterPro" id="IPR050879">
    <property type="entry name" value="Acyltransferase_3"/>
</dbReference>
<dbReference type="InterPro" id="IPR043968">
    <property type="entry name" value="SGNH"/>
</dbReference>
<dbReference type="PANTHER" id="PTHR23028:SF53">
    <property type="entry name" value="ACYL_TRANSF_3 DOMAIN-CONTAINING PROTEIN"/>
    <property type="match status" value="1"/>
</dbReference>
<keyword evidence="1" id="KW-0812">Transmembrane</keyword>
<evidence type="ECO:0000259" key="3">
    <source>
        <dbReference type="Pfam" id="PF19040"/>
    </source>
</evidence>
<dbReference type="InterPro" id="IPR002656">
    <property type="entry name" value="Acyl_transf_3_dom"/>
</dbReference>
<feature type="transmembrane region" description="Helical" evidence="1">
    <location>
        <begin position="12"/>
        <end position="28"/>
    </location>
</feature>
<dbReference type="PANTHER" id="PTHR23028">
    <property type="entry name" value="ACETYLTRANSFERASE"/>
    <property type="match status" value="1"/>
</dbReference>
<dbReference type="OrthoDB" id="9767863at2"/>
<proteinExistence type="predicted"/>
<organism evidence="4 5">
    <name type="scientific">Legionella busanensis</name>
    <dbReference type="NCBI Taxonomy" id="190655"/>
    <lineage>
        <taxon>Bacteria</taxon>
        <taxon>Pseudomonadati</taxon>
        <taxon>Pseudomonadota</taxon>
        <taxon>Gammaproteobacteria</taxon>
        <taxon>Legionellales</taxon>
        <taxon>Legionellaceae</taxon>
        <taxon>Legionella</taxon>
    </lineage>
</organism>
<dbReference type="AlphaFoldDB" id="A0A378JQ31"/>
<name>A0A378JQ31_9GAMM</name>
<dbReference type="RefSeq" id="WP_115329863.1">
    <property type="nucleotide sequence ID" value="NZ_CAAAHP010000011.1"/>
</dbReference>
<feature type="transmembrane region" description="Helical" evidence="1">
    <location>
        <begin position="297"/>
        <end position="321"/>
    </location>
</feature>
<gene>
    <name evidence="4" type="primary">oatA_1</name>
    <name evidence="4" type="ORF">NCTC13316_00299</name>
</gene>
<feature type="transmembrane region" description="Helical" evidence="1">
    <location>
        <begin position="328"/>
        <end position="348"/>
    </location>
</feature>
<dbReference type="Pfam" id="PF19040">
    <property type="entry name" value="SGNH"/>
    <property type="match status" value="1"/>
</dbReference>
<feature type="transmembrane region" description="Helical" evidence="1">
    <location>
        <begin position="137"/>
        <end position="158"/>
    </location>
</feature>